<dbReference type="InterPro" id="IPR051677">
    <property type="entry name" value="AfsR-DnrI-RedD_regulator"/>
</dbReference>
<organism evidence="7 8">
    <name type="scientific">Actinomadura miaoliensis</name>
    <dbReference type="NCBI Taxonomy" id="430685"/>
    <lineage>
        <taxon>Bacteria</taxon>
        <taxon>Bacillati</taxon>
        <taxon>Actinomycetota</taxon>
        <taxon>Actinomycetes</taxon>
        <taxon>Streptosporangiales</taxon>
        <taxon>Thermomonosporaceae</taxon>
        <taxon>Actinomadura</taxon>
    </lineage>
</organism>
<keyword evidence="3 5" id="KW-0238">DNA-binding</keyword>
<reference evidence="8" key="1">
    <citation type="journal article" date="2019" name="Int. J. Syst. Evol. Microbiol.">
        <title>The Global Catalogue of Microorganisms (GCM) 10K type strain sequencing project: providing services to taxonomists for standard genome sequencing and annotation.</title>
        <authorList>
            <consortium name="The Broad Institute Genomics Platform"/>
            <consortium name="The Broad Institute Genome Sequencing Center for Infectious Disease"/>
            <person name="Wu L."/>
            <person name="Ma J."/>
        </authorList>
    </citation>
    <scope>NUCLEOTIDE SEQUENCE [LARGE SCALE GENOMIC DNA]</scope>
    <source>
        <strain evidence="8">JCM 16702</strain>
    </source>
</reference>
<evidence type="ECO:0000256" key="5">
    <source>
        <dbReference type="PROSITE-ProRule" id="PRU01091"/>
    </source>
</evidence>
<dbReference type="InterPro" id="IPR005158">
    <property type="entry name" value="BTAD"/>
</dbReference>
<dbReference type="SMART" id="SM00862">
    <property type="entry name" value="Trans_reg_C"/>
    <property type="match status" value="1"/>
</dbReference>
<gene>
    <name evidence="7" type="ORF">GCM10022214_24440</name>
</gene>
<dbReference type="CDD" id="cd00383">
    <property type="entry name" value="trans_reg_C"/>
    <property type="match status" value="1"/>
</dbReference>
<name>A0ABP7VKX7_9ACTN</name>
<evidence type="ECO:0000256" key="3">
    <source>
        <dbReference type="ARBA" id="ARBA00023125"/>
    </source>
</evidence>
<feature type="DNA-binding region" description="OmpR/PhoB-type" evidence="5">
    <location>
        <begin position="1"/>
        <end position="94"/>
    </location>
</feature>
<dbReference type="InterPro" id="IPR016032">
    <property type="entry name" value="Sig_transdc_resp-reg_C-effctor"/>
</dbReference>
<dbReference type="Proteomes" id="UP001500683">
    <property type="component" value="Unassembled WGS sequence"/>
</dbReference>
<dbReference type="InterPro" id="IPR002182">
    <property type="entry name" value="NB-ARC"/>
</dbReference>
<dbReference type="PANTHER" id="PTHR35807">
    <property type="entry name" value="TRANSCRIPTIONAL REGULATOR REDD-RELATED"/>
    <property type="match status" value="1"/>
</dbReference>
<dbReference type="InterPro" id="IPR036388">
    <property type="entry name" value="WH-like_DNA-bd_sf"/>
</dbReference>
<keyword evidence="2" id="KW-0805">Transcription regulation</keyword>
<evidence type="ECO:0000259" key="6">
    <source>
        <dbReference type="PROSITE" id="PS51755"/>
    </source>
</evidence>
<evidence type="ECO:0000256" key="4">
    <source>
        <dbReference type="ARBA" id="ARBA00023163"/>
    </source>
</evidence>
<evidence type="ECO:0000256" key="2">
    <source>
        <dbReference type="ARBA" id="ARBA00023015"/>
    </source>
</evidence>
<dbReference type="PANTHER" id="PTHR35807:SF1">
    <property type="entry name" value="TRANSCRIPTIONAL REGULATOR REDD"/>
    <property type="match status" value="1"/>
</dbReference>
<dbReference type="InterPro" id="IPR027417">
    <property type="entry name" value="P-loop_NTPase"/>
</dbReference>
<protein>
    <submittedName>
        <fullName evidence="7">BTAD domain-containing putative transcriptional regulator</fullName>
    </submittedName>
</protein>
<dbReference type="Pfam" id="PF00931">
    <property type="entry name" value="NB-ARC"/>
    <property type="match status" value="1"/>
</dbReference>
<dbReference type="Gene3D" id="1.10.10.10">
    <property type="entry name" value="Winged helix-like DNA-binding domain superfamily/Winged helix DNA-binding domain"/>
    <property type="match status" value="1"/>
</dbReference>
<dbReference type="EMBL" id="BAAAZG010000014">
    <property type="protein sequence ID" value="GAA4068580.1"/>
    <property type="molecule type" value="Genomic_DNA"/>
</dbReference>
<evidence type="ECO:0000313" key="8">
    <source>
        <dbReference type="Proteomes" id="UP001500683"/>
    </source>
</evidence>
<keyword evidence="8" id="KW-1185">Reference proteome</keyword>
<dbReference type="SUPFAM" id="SSF46894">
    <property type="entry name" value="C-terminal effector domain of the bipartite response regulators"/>
    <property type="match status" value="1"/>
</dbReference>
<dbReference type="Gene3D" id="3.40.50.300">
    <property type="entry name" value="P-loop containing nucleotide triphosphate hydrolases"/>
    <property type="match status" value="1"/>
</dbReference>
<dbReference type="SMART" id="SM01043">
    <property type="entry name" value="BTAD"/>
    <property type="match status" value="1"/>
</dbReference>
<proteinExistence type="inferred from homology"/>
<dbReference type="Gene3D" id="1.25.40.10">
    <property type="entry name" value="Tetratricopeptide repeat domain"/>
    <property type="match status" value="2"/>
</dbReference>
<dbReference type="SUPFAM" id="SSF48452">
    <property type="entry name" value="TPR-like"/>
    <property type="match status" value="2"/>
</dbReference>
<dbReference type="PROSITE" id="PS51755">
    <property type="entry name" value="OMPR_PHOB"/>
    <property type="match status" value="1"/>
</dbReference>
<comment type="caution">
    <text evidence="7">The sequence shown here is derived from an EMBL/GenBank/DDBJ whole genome shotgun (WGS) entry which is preliminary data.</text>
</comment>
<dbReference type="Pfam" id="PF00486">
    <property type="entry name" value="Trans_reg_C"/>
    <property type="match status" value="1"/>
</dbReference>
<accession>A0ABP7VKX7</accession>
<dbReference type="Pfam" id="PF03704">
    <property type="entry name" value="BTAD"/>
    <property type="match status" value="1"/>
</dbReference>
<dbReference type="InterPro" id="IPR003593">
    <property type="entry name" value="AAA+_ATPase"/>
</dbReference>
<dbReference type="CDD" id="cd15831">
    <property type="entry name" value="BTAD"/>
    <property type="match status" value="1"/>
</dbReference>
<dbReference type="SMART" id="SM00382">
    <property type="entry name" value="AAA"/>
    <property type="match status" value="1"/>
</dbReference>
<keyword evidence="4" id="KW-0804">Transcription</keyword>
<feature type="domain" description="OmpR/PhoB-type" evidence="6">
    <location>
        <begin position="1"/>
        <end position="94"/>
    </location>
</feature>
<evidence type="ECO:0000313" key="7">
    <source>
        <dbReference type="EMBL" id="GAA4068580.1"/>
    </source>
</evidence>
<sequence length="974" mass="105068">MDTAVEFRVLGPLEVVRGGREIPLSSGRQRTVLACLLVSAGRLVTVSTLIDRVWGQDPPSGARGTVQVHLMRLRRTLGDPALIETRPDGYLIARGPDDLRRLDDLTVRAGDAERAGDLDRALRALREATALWRGPILANVASSWLHTEQIPQLTERCLKTAEHRYELELRLGNHEAVIADLKALAAAHPQREPLHGLLMRALYRAGRQAEALDVYDRAAATLRDELGLDPGDRLQELRQAILTRTEDAGVRPQAPVSLVADDAWRAACQLPPAPADFTGRADALARIERLLAPERLRPLDLAVPIVTVSGPPGAGKTALAVHAAHRLRERFPDGQLYAPLGSRDPADVAEDLLRGLGLAAAAIPERIEARAAVLRARLADRRVLLVLDDADEAAQIQPLLPGTAGSAVLVTSRRLLADLPGNHVVRLGPLSPGEAGDLLQRMVGPGRVAADPDAARDIAAACGHLPLALRIAGARLAARPSIGLAGLAGRLRDHRRRLDELSLGSLEVRAGLRLAYQALDPAARTAFRRLGLLARADFSLWLLTLLTEHDGDGRDADRALEALVDANLLQPAGNNAAGEPSYRYHELTADFAAELAGSAEADGRLALRHLVRALTSLTATAEHTHARAFDDLPARRPADTPARPFADAAPVTVNAAPSDRRVGVSDHLEAHVRRLPHDPIGWFAAHRSLLVHIVEEGCARGLYEDVADLVDRVVPLLHRQVGAPALRRLREAVRDAARDAGDEPVMWRAEYGLVVLAMYTERRADIVHALRACVRAFERLGMTRELSYALGELVSAEVRPGAEVPARDGHEPLPGCSAMAERAVRLARQAGDRHAEVIGLVAQADALAASLHFESALSTADRARRLAHALAAPHFEATALSRVTRCALAVGDTERAAEACRTALRLLDDVQDHRGTAWMLRESARIALAEGRCDDALVLAEKAAERFCELGDERGHALASATLDDIRRARSCPA</sequence>
<evidence type="ECO:0000256" key="1">
    <source>
        <dbReference type="ARBA" id="ARBA00005820"/>
    </source>
</evidence>
<dbReference type="InterPro" id="IPR001867">
    <property type="entry name" value="OmpR/PhoB-type_DNA-bd"/>
</dbReference>
<dbReference type="InterPro" id="IPR011990">
    <property type="entry name" value="TPR-like_helical_dom_sf"/>
</dbReference>
<dbReference type="PRINTS" id="PR00364">
    <property type="entry name" value="DISEASERSIST"/>
</dbReference>
<dbReference type="SUPFAM" id="SSF52540">
    <property type="entry name" value="P-loop containing nucleoside triphosphate hydrolases"/>
    <property type="match status" value="1"/>
</dbReference>
<dbReference type="RefSeq" id="WP_344945372.1">
    <property type="nucleotide sequence ID" value="NZ_BAAAZG010000014.1"/>
</dbReference>
<comment type="similarity">
    <text evidence="1">Belongs to the AfsR/DnrI/RedD regulatory family.</text>
</comment>